<reference evidence="3" key="2">
    <citation type="journal article" date="2013" name="PLoS ONE">
        <title>Genome implosion elicits host-confinement in Alcaligenaceae: evidence from the comparative genomics of Tetrathiobacter kashmirensis, a pathogen in the making.</title>
        <authorList>
            <person name="Ghosh W."/>
            <person name="Alam M."/>
            <person name="Roy C."/>
            <person name="Pyne P."/>
            <person name="George A."/>
            <person name="Chakraborty R."/>
            <person name="Majumder S."/>
            <person name="Agarwal A."/>
            <person name="Chakraborty S."/>
            <person name="Majumdar S."/>
            <person name="Gupta S.K."/>
        </authorList>
    </citation>
    <scope>NUCLEOTIDE SEQUENCE [LARGE SCALE GENOMIC DNA]</scope>
    <source>
        <strain evidence="3">WT001</strain>
    </source>
</reference>
<keyword evidence="1" id="KW-1133">Transmembrane helix</keyword>
<organism evidence="2 3">
    <name type="scientific">Advenella kashmirensis (strain DSM 17095 / LMG 22695 / WT001)</name>
    <name type="common">Tetrathiobacter kashmirensis</name>
    <dbReference type="NCBI Taxonomy" id="1036672"/>
    <lineage>
        <taxon>Bacteria</taxon>
        <taxon>Pseudomonadati</taxon>
        <taxon>Pseudomonadota</taxon>
        <taxon>Betaproteobacteria</taxon>
        <taxon>Burkholderiales</taxon>
        <taxon>Alcaligenaceae</taxon>
    </lineage>
</organism>
<dbReference type="AlphaFoldDB" id="I3UHP6"/>
<sequence>MLTQCGAMVQALGGRYRISSGSAGVLLIAVGVLGMLLVGRQRHQTLIAPGPACGQFCFRQVGPAGRCDAVYQLA</sequence>
<dbReference type="HOGENOM" id="CLU_2679438_0_0_4"/>
<keyword evidence="1" id="KW-0812">Transmembrane</keyword>
<dbReference type="KEGG" id="aka:TKWG_24945"/>
<protein>
    <submittedName>
        <fullName evidence="2">Uncharacterized protein</fullName>
    </submittedName>
</protein>
<gene>
    <name evidence="2" type="ordered locus">TKWG_24945</name>
</gene>
<keyword evidence="3" id="KW-1185">Reference proteome</keyword>
<dbReference type="EMBL" id="CP003555">
    <property type="protein sequence ID" value="AFK64534.1"/>
    <property type="molecule type" value="Genomic_DNA"/>
</dbReference>
<name>I3UHP6_ADVKW</name>
<dbReference type="Proteomes" id="UP000005267">
    <property type="component" value="Chromosome"/>
</dbReference>
<dbReference type="STRING" id="1036672.TKWG_24945"/>
<evidence type="ECO:0000256" key="1">
    <source>
        <dbReference type="SAM" id="Phobius"/>
    </source>
</evidence>
<evidence type="ECO:0000313" key="3">
    <source>
        <dbReference type="Proteomes" id="UP000005267"/>
    </source>
</evidence>
<accession>I3UHP6</accession>
<evidence type="ECO:0000313" key="2">
    <source>
        <dbReference type="EMBL" id="AFK64534.1"/>
    </source>
</evidence>
<keyword evidence="1" id="KW-0472">Membrane</keyword>
<feature type="transmembrane region" description="Helical" evidence="1">
    <location>
        <begin position="18"/>
        <end position="38"/>
    </location>
</feature>
<reference evidence="2 3" key="1">
    <citation type="journal article" date="2011" name="J. Bacteriol.">
        <title>Whole-genome shotgun sequencing of the sulfur-oxidizing chemoautotroph Tetrathiobacter kashmirensis.</title>
        <authorList>
            <person name="Ghosh W."/>
            <person name="George A."/>
            <person name="Agarwal A."/>
            <person name="Raj P."/>
            <person name="Alam M."/>
            <person name="Pyne P."/>
            <person name="Das Gupta S.K."/>
        </authorList>
    </citation>
    <scope>NUCLEOTIDE SEQUENCE [LARGE SCALE GENOMIC DNA]</scope>
    <source>
        <strain evidence="2 3">WT001</strain>
    </source>
</reference>
<proteinExistence type="predicted"/>